<dbReference type="InterPro" id="IPR023214">
    <property type="entry name" value="HAD_sf"/>
</dbReference>
<dbReference type="SFLD" id="SFLDG01129">
    <property type="entry name" value="C1.5:_HAD__Beta-PGM__Phosphata"/>
    <property type="match status" value="1"/>
</dbReference>
<dbReference type="GO" id="GO:0046872">
    <property type="term" value="F:metal ion binding"/>
    <property type="evidence" value="ECO:0007669"/>
    <property type="project" value="UniProtKB-KW"/>
</dbReference>
<dbReference type="SFLD" id="SFLDS00003">
    <property type="entry name" value="Haloacid_Dehalogenase"/>
    <property type="match status" value="1"/>
</dbReference>
<name>A0A3A1TZQ8_9MICO</name>
<evidence type="ECO:0000256" key="2">
    <source>
        <dbReference type="ARBA" id="ARBA00006171"/>
    </source>
</evidence>
<dbReference type="PANTHER" id="PTHR46193">
    <property type="entry name" value="6-PHOSPHOGLUCONATE PHOSPHATASE"/>
    <property type="match status" value="1"/>
</dbReference>
<dbReference type="Pfam" id="PF00702">
    <property type="entry name" value="Hydrolase"/>
    <property type="match status" value="1"/>
</dbReference>
<protein>
    <submittedName>
        <fullName evidence="6">HAD family phosphatase</fullName>
    </submittedName>
</protein>
<evidence type="ECO:0000256" key="4">
    <source>
        <dbReference type="ARBA" id="ARBA00022842"/>
    </source>
</evidence>
<dbReference type="SUPFAM" id="SSF56784">
    <property type="entry name" value="HAD-like"/>
    <property type="match status" value="1"/>
</dbReference>
<comment type="similarity">
    <text evidence="2">Belongs to the HAD-like hydrolase superfamily. CbbY/CbbZ/Gph/YieH family.</text>
</comment>
<reference evidence="7" key="1">
    <citation type="submission" date="2018-09" db="EMBL/GenBank/DDBJ databases">
        <authorList>
            <person name="Kim I."/>
        </authorList>
    </citation>
    <scope>NUCLEOTIDE SEQUENCE [LARGE SCALE GENOMIC DNA]</scope>
    <source>
        <strain evidence="7">DD4a</strain>
    </source>
</reference>
<evidence type="ECO:0000256" key="3">
    <source>
        <dbReference type="ARBA" id="ARBA00022723"/>
    </source>
</evidence>
<dbReference type="PRINTS" id="PR00413">
    <property type="entry name" value="HADHALOGNASE"/>
</dbReference>
<keyword evidence="5" id="KW-0119">Carbohydrate metabolism</keyword>
<dbReference type="InterPro" id="IPR006439">
    <property type="entry name" value="HAD-SF_hydro_IA"/>
</dbReference>
<gene>
    <name evidence="6" type="ORF">D1781_09140</name>
</gene>
<keyword evidence="7" id="KW-1185">Reference proteome</keyword>
<dbReference type="NCBIfam" id="TIGR01509">
    <property type="entry name" value="HAD-SF-IA-v3"/>
    <property type="match status" value="1"/>
</dbReference>
<keyword evidence="4" id="KW-0460">Magnesium</keyword>
<dbReference type="Gene3D" id="3.40.50.1000">
    <property type="entry name" value="HAD superfamily/HAD-like"/>
    <property type="match status" value="1"/>
</dbReference>
<dbReference type="PANTHER" id="PTHR46193:SF18">
    <property type="entry name" value="HEXITOL PHOSPHATASE B"/>
    <property type="match status" value="1"/>
</dbReference>
<dbReference type="Gene3D" id="1.10.150.240">
    <property type="entry name" value="Putative phosphatase, domain 2"/>
    <property type="match status" value="1"/>
</dbReference>
<dbReference type="EMBL" id="QXTG01000002">
    <property type="protein sequence ID" value="RIX27706.1"/>
    <property type="molecule type" value="Genomic_DNA"/>
</dbReference>
<dbReference type="CDD" id="cd07505">
    <property type="entry name" value="HAD_BPGM-like"/>
    <property type="match status" value="1"/>
</dbReference>
<accession>A0A3A1TZQ8</accession>
<proteinExistence type="inferred from homology"/>
<dbReference type="InterPro" id="IPR023198">
    <property type="entry name" value="PGP-like_dom2"/>
</dbReference>
<evidence type="ECO:0000256" key="5">
    <source>
        <dbReference type="ARBA" id="ARBA00023277"/>
    </source>
</evidence>
<evidence type="ECO:0000313" key="6">
    <source>
        <dbReference type="EMBL" id="RIX27706.1"/>
    </source>
</evidence>
<comment type="caution">
    <text evidence="6">The sequence shown here is derived from an EMBL/GenBank/DDBJ whole genome shotgun (WGS) entry which is preliminary data.</text>
</comment>
<sequence length="223" mass="23693">MIVPQLPAAVLWDMDGTLVDTEPFWFAAETELVGRFGGTWTHEQAISLVGSGLRDGARVLQQHGVRMDVEEIVAWQTEFVTDHLVAPLPWRPGALALLAAIRDAGVPTALVTMSERRMAEAVAAAVPFGAFDVVVAGDDVERPKPHPEAYLRAAELLGVDIAACVAIEDSPPGLAAAVASGAATVGVPHQAVLPEGDRWRLWRTLDGRGPEDLAAVADELRTA</sequence>
<keyword evidence="3" id="KW-0479">Metal-binding</keyword>
<comment type="cofactor">
    <cofactor evidence="1">
        <name>Mg(2+)</name>
        <dbReference type="ChEBI" id="CHEBI:18420"/>
    </cofactor>
</comment>
<evidence type="ECO:0000313" key="7">
    <source>
        <dbReference type="Proteomes" id="UP000265742"/>
    </source>
</evidence>
<organism evidence="6 7">
    <name type="scientific">Amnibacterium setariae</name>
    <dbReference type="NCBI Taxonomy" id="2306585"/>
    <lineage>
        <taxon>Bacteria</taxon>
        <taxon>Bacillati</taxon>
        <taxon>Actinomycetota</taxon>
        <taxon>Actinomycetes</taxon>
        <taxon>Micrococcales</taxon>
        <taxon>Microbacteriaceae</taxon>
        <taxon>Amnibacterium</taxon>
    </lineage>
</organism>
<dbReference type="InterPro" id="IPR036412">
    <property type="entry name" value="HAD-like_sf"/>
</dbReference>
<dbReference type="OrthoDB" id="9797743at2"/>
<dbReference type="GO" id="GO:0003824">
    <property type="term" value="F:catalytic activity"/>
    <property type="evidence" value="ECO:0007669"/>
    <property type="project" value="UniProtKB-ARBA"/>
</dbReference>
<dbReference type="InterPro" id="IPR051600">
    <property type="entry name" value="Beta-PGM-like"/>
</dbReference>
<evidence type="ECO:0000256" key="1">
    <source>
        <dbReference type="ARBA" id="ARBA00001946"/>
    </source>
</evidence>
<dbReference type="AlphaFoldDB" id="A0A3A1TZQ8"/>
<dbReference type="Proteomes" id="UP000265742">
    <property type="component" value="Unassembled WGS sequence"/>
</dbReference>